<evidence type="ECO:0008006" key="3">
    <source>
        <dbReference type="Google" id="ProtNLM"/>
    </source>
</evidence>
<evidence type="ECO:0000313" key="1">
    <source>
        <dbReference type="EMBL" id="GAA1539522.1"/>
    </source>
</evidence>
<dbReference type="RefSeq" id="WP_344506518.1">
    <property type="nucleotide sequence ID" value="NZ_BAAAQD010000015.1"/>
</dbReference>
<gene>
    <name evidence="1" type="ORF">GCM10009827_068500</name>
</gene>
<protein>
    <recommendedName>
        <fullName evidence="3">Thioredoxin domain-containing protein</fullName>
    </recommendedName>
</protein>
<sequence>MTLLYALVAVLTVAVAVDLLLTTAVIRRLRAIEEHRDPGPAAVGPPLGSALPAGQVDRITGRTSGPLLLAFFSTTCKYCPDQADRLARRATDLRRDGVQILSVVTTTPGEDVAALATVLRPAGQVVTEPGPGELMVAFGVLGTPTFLYYDDGGILAASGTTVDDLRLPVRP</sequence>
<comment type="caution">
    <text evidence="1">The sequence shown here is derived from an EMBL/GenBank/DDBJ whole genome shotgun (WGS) entry which is preliminary data.</text>
</comment>
<accession>A0ABN2BFX7</accession>
<dbReference type="SUPFAM" id="SSF52833">
    <property type="entry name" value="Thioredoxin-like"/>
    <property type="match status" value="1"/>
</dbReference>
<dbReference type="EMBL" id="BAAAQD010000015">
    <property type="protein sequence ID" value="GAA1539522.1"/>
    <property type="molecule type" value="Genomic_DNA"/>
</dbReference>
<dbReference type="Gene3D" id="3.40.30.10">
    <property type="entry name" value="Glutaredoxin"/>
    <property type="match status" value="1"/>
</dbReference>
<keyword evidence="2" id="KW-1185">Reference proteome</keyword>
<name>A0ABN2BFX7_9ACTN</name>
<organism evidence="1 2">
    <name type="scientific">Dactylosporangium maewongense</name>
    <dbReference type="NCBI Taxonomy" id="634393"/>
    <lineage>
        <taxon>Bacteria</taxon>
        <taxon>Bacillati</taxon>
        <taxon>Actinomycetota</taxon>
        <taxon>Actinomycetes</taxon>
        <taxon>Micromonosporales</taxon>
        <taxon>Micromonosporaceae</taxon>
        <taxon>Dactylosporangium</taxon>
    </lineage>
</organism>
<proteinExistence type="predicted"/>
<reference evidence="1 2" key="1">
    <citation type="journal article" date="2019" name="Int. J. Syst. Evol. Microbiol.">
        <title>The Global Catalogue of Microorganisms (GCM) 10K type strain sequencing project: providing services to taxonomists for standard genome sequencing and annotation.</title>
        <authorList>
            <consortium name="The Broad Institute Genomics Platform"/>
            <consortium name="The Broad Institute Genome Sequencing Center for Infectious Disease"/>
            <person name="Wu L."/>
            <person name="Ma J."/>
        </authorList>
    </citation>
    <scope>NUCLEOTIDE SEQUENCE [LARGE SCALE GENOMIC DNA]</scope>
    <source>
        <strain evidence="1 2">JCM 15933</strain>
    </source>
</reference>
<evidence type="ECO:0000313" key="2">
    <source>
        <dbReference type="Proteomes" id="UP001501470"/>
    </source>
</evidence>
<dbReference type="Proteomes" id="UP001501470">
    <property type="component" value="Unassembled WGS sequence"/>
</dbReference>
<dbReference type="InterPro" id="IPR036249">
    <property type="entry name" value="Thioredoxin-like_sf"/>
</dbReference>